<keyword evidence="7" id="KW-0479">Metal-binding</keyword>
<dbReference type="EMBL" id="JAWJAY010000554">
    <property type="protein sequence ID" value="MDV2887846.1"/>
    <property type="molecule type" value="Genomic_DNA"/>
</dbReference>
<feature type="non-terminal residue" evidence="10">
    <location>
        <position position="1"/>
    </location>
</feature>
<dbReference type="InterPro" id="IPR052170">
    <property type="entry name" value="M29_Exopeptidase"/>
</dbReference>
<dbReference type="RefSeq" id="WP_323467980.1">
    <property type="nucleotide sequence ID" value="NZ_JAWJAY010000554.1"/>
</dbReference>
<dbReference type="EC" id="3.4.11.-" evidence="10"/>
<evidence type="ECO:0000256" key="1">
    <source>
        <dbReference type="ARBA" id="ARBA00001941"/>
    </source>
</evidence>
<feature type="non-terminal residue" evidence="10">
    <location>
        <position position="91"/>
    </location>
</feature>
<dbReference type="GO" id="GO:0046872">
    <property type="term" value="F:metal ion binding"/>
    <property type="evidence" value="ECO:0007669"/>
    <property type="project" value="UniProtKB-KW"/>
</dbReference>
<proteinExistence type="inferred from homology"/>
<comment type="cofactor">
    <cofactor evidence="1">
        <name>Co(2+)</name>
        <dbReference type="ChEBI" id="CHEBI:48828"/>
    </cofactor>
</comment>
<dbReference type="SUPFAM" id="SSF144052">
    <property type="entry name" value="Thermophilic metalloprotease-like"/>
    <property type="match status" value="1"/>
</dbReference>
<dbReference type="Pfam" id="PF02073">
    <property type="entry name" value="Peptidase_M29"/>
    <property type="match status" value="1"/>
</dbReference>
<name>A0AAJ2NSS6_ALKPS</name>
<dbReference type="AlphaFoldDB" id="A0AAJ2NSS6"/>
<evidence type="ECO:0000256" key="3">
    <source>
        <dbReference type="ARBA" id="ARBA00001947"/>
    </source>
</evidence>
<evidence type="ECO:0000313" key="11">
    <source>
        <dbReference type="Proteomes" id="UP001285636"/>
    </source>
</evidence>
<dbReference type="GO" id="GO:0004177">
    <property type="term" value="F:aminopeptidase activity"/>
    <property type="evidence" value="ECO:0007669"/>
    <property type="project" value="UniProtKB-KW"/>
</dbReference>
<comment type="caution">
    <text evidence="10">The sequence shown here is derived from an EMBL/GenBank/DDBJ whole genome shotgun (WGS) entry which is preliminary data.</text>
</comment>
<evidence type="ECO:0000256" key="8">
    <source>
        <dbReference type="ARBA" id="ARBA00022801"/>
    </source>
</evidence>
<evidence type="ECO:0000256" key="5">
    <source>
        <dbReference type="ARBA" id="ARBA00022438"/>
    </source>
</evidence>
<dbReference type="Gene3D" id="3.40.1830.10">
    <property type="entry name" value="Thermophilic metalloprotease (M29)"/>
    <property type="match status" value="1"/>
</dbReference>
<comment type="cofactor">
    <cofactor evidence="3">
        <name>Zn(2+)</name>
        <dbReference type="ChEBI" id="CHEBI:29105"/>
    </cofactor>
</comment>
<keyword evidence="6" id="KW-0645">Protease</keyword>
<evidence type="ECO:0000256" key="7">
    <source>
        <dbReference type="ARBA" id="ARBA00022723"/>
    </source>
</evidence>
<dbReference type="Proteomes" id="UP001285636">
    <property type="component" value="Unassembled WGS sequence"/>
</dbReference>
<comment type="similarity">
    <text evidence="4">Belongs to the peptidase M29 family.</text>
</comment>
<accession>A0AAJ2NSS6</accession>
<keyword evidence="9" id="KW-0482">Metalloprotease</keyword>
<gene>
    <name evidence="10" type="ORF">RYX45_22010</name>
</gene>
<organism evidence="10 11">
    <name type="scientific">Alkalihalophilus pseudofirmus</name>
    <name type="common">Bacillus pseudofirmus</name>
    <dbReference type="NCBI Taxonomy" id="79885"/>
    <lineage>
        <taxon>Bacteria</taxon>
        <taxon>Bacillati</taxon>
        <taxon>Bacillota</taxon>
        <taxon>Bacilli</taxon>
        <taxon>Bacillales</taxon>
        <taxon>Bacillaceae</taxon>
        <taxon>Alkalihalophilus</taxon>
    </lineage>
</organism>
<evidence type="ECO:0000256" key="6">
    <source>
        <dbReference type="ARBA" id="ARBA00022670"/>
    </source>
</evidence>
<evidence type="ECO:0000256" key="9">
    <source>
        <dbReference type="ARBA" id="ARBA00023049"/>
    </source>
</evidence>
<dbReference type="InterPro" id="IPR035097">
    <property type="entry name" value="M29_N-terminal"/>
</dbReference>
<dbReference type="GO" id="GO:0006508">
    <property type="term" value="P:proteolysis"/>
    <property type="evidence" value="ECO:0007669"/>
    <property type="project" value="UniProtKB-KW"/>
</dbReference>
<reference evidence="10" key="1">
    <citation type="submission" date="2023-10" db="EMBL/GenBank/DDBJ databases">
        <title>Screening of Alkalihalophilus pseudofirmusBZ-TG-HK211 and Its Alleviation of Salt Stress on Rapeseed Growth.</title>
        <authorList>
            <person name="Zhao B."/>
            <person name="Guo T."/>
        </authorList>
    </citation>
    <scope>NUCLEOTIDE SEQUENCE</scope>
    <source>
        <strain evidence="10">BZ-TG-HK211</strain>
    </source>
</reference>
<protein>
    <submittedName>
        <fullName evidence="10">Aminopeptidase</fullName>
        <ecNumber evidence="10">3.4.11.-</ecNumber>
    </submittedName>
</protein>
<evidence type="ECO:0000313" key="10">
    <source>
        <dbReference type="EMBL" id="MDV2887846.1"/>
    </source>
</evidence>
<dbReference type="GO" id="GO:0008237">
    <property type="term" value="F:metallopeptidase activity"/>
    <property type="evidence" value="ECO:0007669"/>
    <property type="project" value="UniProtKB-KW"/>
</dbReference>
<dbReference type="PANTHER" id="PTHR34448:SF3">
    <property type="entry name" value="AMINOPEPTIDASE AMPS"/>
    <property type="match status" value="1"/>
</dbReference>
<sequence length="91" mass="9938">EAFNEYPEWRAKEQEDLVQKGAAFMSVVSSSPVLLKGVNPKRIAQFNKVAGKALSKFRQAIQSDKISWTVVAAASSAWAAKVFPDAPSDLQ</sequence>
<comment type="cofactor">
    <cofactor evidence="2">
        <name>Mg(2+)</name>
        <dbReference type="ChEBI" id="CHEBI:18420"/>
    </cofactor>
</comment>
<dbReference type="InterPro" id="IPR000787">
    <property type="entry name" value="Peptidase_M29"/>
</dbReference>
<keyword evidence="5 10" id="KW-0031">Aminopeptidase</keyword>
<keyword evidence="8 10" id="KW-0378">Hydrolase</keyword>
<evidence type="ECO:0000256" key="4">
    <source>
        <dbReference type="ARBA" id="ARBA00008236"/>
    </source>
</evidence>
<dbReference type="PANTHER" id="PTHR34448">
    <property type="entry name" value="AMINOPEPTIDASE"/>
    <property type="match status" value="1"/>
</dbReference>
<evidence type="ECO:0000256" key="2">
    <source>
        <dbReference type="ARBA" id="ARBA00001946"/>
    </source>
</evidence>